<accession>A0A4R5F0D6</accession>
<dbReference type="RefSeq" id="WP_132826915.1">
    <property type="nucleotide sequence ID" value="NZ_SMFP01000001.1"/>
</dbReference>
<keyword evidence="2" id="KW-1185">Reference proteome</keyword>
<reference evidence="1 2" key="1">
    <citation type="submission" date="2019-03" db="EMBL/GenBank/DDBJ databases">
        <authorList>
            <person name="Zhang S."/>
        </authorList>
    </citation>
    <scope>NUCLEOTIDE SEQUENCE [LARGE SCALE GENOMIC DNA]</scope>
    <source>
        <strain evidence="1 2">S4J41</strain>
    </source>
</reference>
<name>A0A4R5F0D6_9RHOB</name>
<dbReference type="OrthoDB" id="7743875at2"/>
<protein>
    <submittedName>
        <fullName evidence="1">Uncharacterized protein</fullName>
    </submittedName>
</protein>
<organism evidence="1 2">
    <name type="scientific">Antarcticimicrobium sediminis</name>
    <dbReference type="NCBI Taxonomy" id="2546227"/>
    <lineage>
        <taxon>Bacteria</taxon>
        <taxon>Pseudomonadati</taxon>
        <taxon>Pseudomonadota</taxon>
        <taxon>Alphaproteobacteria</taxon>
        <taxon>Rhodobacterales</taxon>
        <taxon>Paracoccaceae</taxon>
        <taxon>Antarcticimicrobium</taxon>
    </lineage>
</organism>
<evidence type="ECO:0000313" key="1">
    <source>
        <dbReference type="EMBL" id="TDE40925.1"/>
    </source>
</evidence>
<proteinExistence type="predicted"/>
<gene>
    <name evidence="1" type="ORF">E1B25_01555</name>
</gene>
<dbReference type="EMBL" id="SMFP01000001">
    <property type="protein sequence ID" value="TDE40925.1"/>
    <property type="molecule type" value="Genomic_DNA"/>
</dbReference>
<sequence length="109" mass="12331">MFNVVETPEFWRTVKVAVPSDDGHVEASFRARFRVIDEETAGTYDVMRSEGMKDFLRTATLELDDIAGEGGKPIPYSPQLLDQMLSRSYVRLAMLRSYSDAVNQLRPGN</sequence>
<comment type="caution">
    <text evidence="1">The sequence shown here is derived from an EMBL/GenBank/DDBJ whole genome shotgun (WGS) entry which is preliminary data.</text>
</comment>
<dbReference type="AlphaFoldDB" id="A0A4R5F0D6"/>
<evidence type="ECO:0000313" key="2">
    <source>
        <dbReference type="Proteomes" id="UP000294662"/>
    </source>
</evidence>
<dbReference type="Proteomes" id="UP000294662">
    <property type="component" value="Unassembled WGS sequence"/>
</dbReference>